<proteinExistence type="predicted"/>
<protein>
    <submittedName>
        <fullName evidence="1">Uncharacterized protein</fullName>
    </submittedName>
</protein>
<comment type="caution">
    <text evidence="1">The sequence shown here is derived from an EMBL/GenBank/DDBJ whole genome shotgun (WGS) entry which is preliminary data.</text>
</comment>
<accession>A0AAN4Z1V6</accession>
<dbReference type="AlphaFoldDB" id="A0AAN4Z1V6"/>
<dbReference type="Proteomes" id="UP001328107">
    <property type="component" value="Unassembled WGS sequence"/>
</dbReference>
<organism evidence="1 2">
    <name type="scientific">Pristionchus mayeri</name>
    <dbReference type="NCBI Taxonomy" id="1317129"/>
    <lineage>
        <taxon>Eukaryota</taxon>
        <taxon>Metazoa</taxon>
        <taxon>Ecdysozoa</taxon>
        <taxon>Nematoda</taxon>
        <taxon>Chromadorea</taxon>
        <taxon>Rhabditida</taxon>
        <taxon>Rhabditina</taxon>
        <taxon>Diplogasteromorpha</taxon>
        <taxon>Diplogasteroidea</taxon>
        <taxon>Neodiplogasteridae</taxon>
        <taxon>Pristionchus</taxon>
    </lineage>
</organism>
<sequence>AQVCYEKQLLHYVSTALIECARGERGRDKAIEIDSTVRENEDAKTMWEPLVSHCSALLRSLKMEKTNSRLNRLSDLWNKSEHGIKLTGRLREAIKHVVCNSAESLERANRDCKEILDWIELYSIQHAPMQDLTHFPDDRLLQSSKRNIIIVDASETFSEAETFLHREVCKDGRIHVIIGNEDDAVRFYKRIIDKFASYGVQLNWREKTYGRKKSPQIEIGSFKYFTSKRSETSDRIKNSVVFLHAEQTIAEPFDSRFEPGSLDEFLAELYVVSTVTMEHFNEILDTAKRNSHNLLRMIKSWPSEYQVLEENLVMNLWYKIYPMYASPQREEKFEKHLQKYTTDLIITRIKQYATLAVAQNLRGHVDQHCSKFVRSALVARACE</sequence>
<evidence type="ECO:0000313" key="2">
    <source>
        <dbReference type="Proteomes" id="UP001328107"/>
    </source>
</evidence>
<gene>
    <name evidence="1" type="ORF">PMAYCL1PPCAC_03187</name>
</gene>
<feature type="non-terminal residue" evidence="1">
    <location>
        <position position="383"/>
    </location>
</feature>
<reference evidence="2" key="1">
    <citation type="submission" date="2022-10" db="EMBL/GenBank/DDBJ databases">
        <title>Genome assembly of Pristionchus species.</title>
        <authorList>
            <person name="Yoshida K."/>
            <person name="Sommer R.J."/>
        </authorList>
    </citation>
    <scope>NUCLEOTIDE SEQUENCE [LARGE SCALE GENOMIC DNA]</scope>
    <source>
        <strain evidence="2">RS5460</strain>
    </source>
</reference>
<dbReference type="EMBL" id="BTRK01000001">
    <property type="protein sequence ID" value="GMR32992.1"/>
    <property type="molecule type" value="Genomic_DNA"/>
</dbReference>
<name>A0AAN4Z1V6_9BILA</name>
<feature type="non-terminal residue" evidence="1">
    <location>
        <position position="1"/>
    </location>
</feature>
<evidence type="ECO:0000313" key="1">
    <source>
        <dbReference type="EMBL" id="GMR32992.1"/>
    </source>
</evidence>
<keyword evidence="2" id="KW-1185">Reference proteome</keyword>